<accession>A0A7X9U6B9</accession>
<evidence type="ECO:0000313" key="3">
    <source>
        <dbReference type="Proteomes" id="UP000519126"/>
    </source>
</evidence>
<feature type="signal peptide" evidence="1">
    <location>
        <begin position="1"/>
        <end position="23"/>
    </location>
</feature>
<dbReference type="EMBL" id="JABBCX010000003">
    <property type="protein sequence ID" value="NMF48422.1"/>
    <property type="molecule type" value="Genomic_DNA"/>
</dbReference>
<name>A0A7X9U6B9_9GAMM</name>
<dbReference type="AlphaFoldDB" id="A0A7X9U6B9"/>
<keyword evidence="1" id="KW-0732">Signal</keyword>
<dbReference type="Proteomes" id="UP000519126">
    <property type="component" value="Unassembled WGS sequence"/>
</dbReference>
<comment type="caution">
    <text evidence="2">The sequence shown here is derived from an EMBL/GenBank/DDBJ whole genome shotgun (WGS) entry which is preliminary data.</text>
</comment>
<organism evidence="2 3">
    <name type="scientific">Pseudoalteromonas arctica</name>
    <dbReference type="NCBI Taxonomy" id="394751"/>
    <lineage>
        <taxon>Bacteria</taxon>
        <taxon>Pseudomonadati</taxon>
        <taxon>Pseudomonadota</taxon>
        <taxon>Gammaproteobacteria</taxon>
        <taxon>Alteromonadales</taxon>
        <taxon>Pseudoalteromonadaceae</taxon>
        <taxon>Pseudoalteromonas</taxon>
    </lineage>
</organism>
<proteinExistence type="predicted"/>
<dbReference type="RefSeq" id="WP_076923582.1">
    <property type="nucleotide sequence ID" value="NZ_JABBCX010000003.1"/>
</dbReference>
<gene>
    <name evidence="2" type="ORF">HHL01_09540</name>
</gene>
<reference evidence="2 3" key="1">
    <citation type="submission" date="2020-04" db="EMBL/GenBank/DDBJ databases">
        <title>Genome Sequencing and Assembley of Pseudoalteromonas artica.</title>
        <authorList>
            <person name="Akerly B."/>
            <person name="Cook G."/>
        </authorList>
    </citation>
    <scope>NUCLEOTIDE SEQUENCE [LARGE SCALE GENOMIC DNA]</scope>
    <source>
        <strain evidence="2 3">NEC-BIFX-0059</strain>
    </source>
</reference>
<evidence type="ECO:0000313" key="2">
    <source>
        <dbReference type="EMBL" id="NMF48422.1"/>
    </source>
</evidence>
<protein>
    <submittedName>
        <fullName evidence="2">ABC transporter substrate-binding protein</fullName>
    </submittedName>
</protein>
<feature type="chain" id="PRO_5030854110" evidence="1">
    <location>
        <begin position="24"/>
        <end position="261"/>
    </location>
</feature>
<sequence>MKAYQLFLLFLLALFTQPSLSKAIDINILVEDGYFPIVIDAQTQRGLAPEFIKILNDSQSEFNFILNSLPVKRLSKSVEQGHFDVLFLMALQWIPQSMRSNVMQSSFYMITKNELYALKENAINQAYFNDLRALTKVGVLGYSYHFAGYNTDAYYLSEEHSVSLTIDEYNVVKMLLLKRANIGVLNSIAYQYFKDQKAFDMSLLYKSEIPDAVFDTHFLVNTQQSKISASKIDAILNSSAIKFQIKSLLNKYGVSSSFNIE</sequence>
<evidence type="ECO:0000256" key="1">
    <source>
        <dbReference type="SAM" id="SignalP"/>
    </source>
</evidence>
<dbReference type="SUPFAM" id="SSF53850">
    <property type="entry name" value="Periplasmic binding protein-like II"/>
    <property type="match status" value="1"/>
</dbReference>